<reference evidence="2 3" key="1">
    <citation type="submission" date="2019-03" db="EMBL/GenBank/DDBJ databases">
        <title>Genomic Encyclopedia of Type Strains, Phase IV (KMG-IV): sequencing the most valuable type-strain genomes for metagenomic binning, comparative biology and taxonomic classification.</title>
        <authorList>
            <person name="Goeker M."/>
        </authorList>
    </citation>
    <scope>NUCLEOTIDE SEQUENCE [LARGE SCALE GENOMIC DNA]</scope>
    <source>
        <strain evidence="2 3">DSM 21667</strain>
    </source>
</reference>
<dbReference type="PANTHER" id="PTHR43861:SF1">
    <property type="entry name" value="TRANS-ACONITATE 2-METHYLTRANSFERASE"/>
    <property type="match status" value="1"/>
</dbReference>
<dbReference type="InterPro" id="IPR029063">
    <property type="entry name" value="SAM-dependent_MTases_sf"/>
</dbReference>
<dbReference type="SUPFAM" id="SSF53335">
    <property type="entry name" value="S-adenosyl-L-methionine-dependent methyltransferases"/>
    <property type="match status" value="1"/>
</dbReference>
<dbReference type="Proteomes" id="UP000295293">
    <property type="component" value="Unassembled WGS sequence"/>
</dbReference>
<organism evidence="2 3">
    <name type="scientific">Tahibacter aquaticus</name>
    <dbReference type="NCBI Taxonomy" id="520092"/>
    <lineage>
        <taxon>Bacteria</taxon>
        <taxon>Pseudomonadati</taxon>
        <taxon>Pseudomonadota</taxon>
        <taxon>Gammaproteobacteria</taxon>
        <taxon>Lysobacterales</taxon>
        <taxon>Rhodanobacteraceae</taxon>
        <taxon>Tahibacter</taxon>
    </lineage>
</organism>
<dbReference type="OrthoDB" id="582295at2"/>
<name>A0A4R6YH19_9GAMM</name>
<comment type="caution">
    <text evidence="2">The sequence shown here is derived from an EMBL/GenBank/DDBJ whole genome shotgun (WGS) entry which is preliminary data.</text>
</comment>
<dbReference type="GO" id="GO:0032259">
    <property type="term" value="P:methylation"/>
    <property type="evidence" value="ECO:0007669"/>
    <property type="project" value="UniProtKB-KW"/>
</dbReference>
<protein>
    <submittedName>
        <fullName evidence="2">Methyltransferase family protein</fullName>
    </submittedName>
</protein>
<evidence type="ECO:0000313" key="3">
    <source>
        <dbReference type="Proteomes" id="UP000295293"/>
    </source>
</evidence>
<dbReference type="Pfam" id="PF08241">
    <property type="entry name" value="Methyltransf_11"/>
    <property type="match status" value="1"/>
</dbReference>
<dbReference type="PANTHER" id="PTHR43861">
    <property type="entry name" value="TRANS-ACONITATE 2-METHYLTRANSFERASE-RELATED"/>
    <property type="match status" value="1"/>
</dbReference>
<dbReference type="InterPro" id="IPR013216">
    <property type="entry name" value="Methyltransf_11"/>
</dbReference>
<dbReference type="EMBL" id="SNZH01000034">
    <property type="protein sequence ID" value="TDR35762.1"/>
    <property type="molecule type" value="Genomic_DNA"/>
</dbReference>
<dbReference type="CDD" id="cd02440">
    <property type="entry name" value="AdoMet_MTases"/>
    <property type="match status" value="1"/>
</dbReference>
<feature type="domain" description="Methyltransferase type 11" evidence="1">
    <location>
        <begin position="121"/>
        <end position="210"/>
    </location>
</feature>
<dbReference type="GO" id="GO:0008757">
    <property type="term" value="F:S-adenosylmethionine-dependent methyltransferase activity"/>
    <property type="evidence" value="ECO:0007669"/>
    <property type="project" value="InterPro"/>
</dbReference>
<sequence>MKSRVEALLRPVVRLLPPIWRVHLRRWWYAGQAPGDSAAGDYEGRVKQEVTRFTGEEVVNDLPGIFHYWSNKYLRPLMEEFGFSYPEDFFALQIQRQAAALGRHVQVISIGAGNCDNEVHIAKLLLERGVSAFTITCLDITDAMLQRGHQLAGREGLLPYFRFANADFNRWHPSESYDVVMANQSLHHVTNLDGLFDAIYQAIGPSGVFVASDMIGRNGHLRWPEALEIVRDFWRELPASYRYNVQLRRREKIFKDWDCSLEGFEGIRAQDILPLALQKFGFDFFLAYGNLIDPFVDRSFGPHFDPENDRDRTFIDRVHARDEKELLSGTIKPTHMLAVMRRDKSVDTTTWRHLTPRFCARL</sequence>
<dbReference type="AlphaFoldDB" id="A0A4R6YH19"/>
<keyword evidence="3" id="KW-1185">Reference proteome</keyword>
<dbReference type="Gene3D" id="3.40.50.150">
    <property type="entry name" value="Vaccinia Virus protein VP39"/>
    <property type="match status" value="1"/>
</dbReference>
<keyword evidence="2" id="KW-0489">Methyltransferase</keyword>
<evidence type="ECO:0000313" key="2">
    <source>
        <dbReference type="EMBL" id="TDR35762.1"/>
    </source>
</evidence>
<keyword evidence="2" id="KW-0808">Transferase</keyword>
<evidence type="ECO:0000259" key="1">
    <source>
        <dbReference type="Pfam" id="PF08241"/>
    </source>
</evidence>
<proteinExistence type="predicted"/>
<accession>A0A4R6YH19</accession>
<gene>
    <name evidence="2" type="ORF">DFR29_1343</name>
</gene>